<dbReference type="GO" id="GO:0008270">
    <property type="term" value="F:zinc ion binding"/>
    <property type="evidence" value="ECO:0007669"/>
    <property type="project" value="UniProtKB-KW"/>
</dbReference>
<keyword evidence="8" id="KW-1185">Reference proteome</keyword>
<name>A0A0H2RLZ2_9AGAM</name>
<accession>A0A0H2RLZ2</accession>
<gene>
    <name evidence="7" type="ORF">SCHPADRAFT_997773</name>
</gene>
<keyword evidence="1" id="KW-0479">Metal-binding</keyword>
<dbReference type="Gene3D" id="6.10.140.2220">
    <property type="match status" value="1"/>
</dbReference>
<reference evidence="7 8" key="1">
    <citation type="submission" date="2015-04" db="EMBL/GenBank/DDBJ databases">
        <title>Complete genome sequence of Schizopora paradoxa KUC8140, a cosmopolitan wood degrader in East Asia.</title>
        <authorList>
            <consortium name="DOE Joint Genome Institute"/>
            <person name="Min B."/>
            <person name="Park H."/>
            <person name="Jang Y."/>
            <person name="Kim J.-J."/>
            <person name="Kim K.H."/>
            <person name="Pangilinan J."/>
            <person name="Lipzen A."/>
            <person name="Riley R."/>
            <person name="Grigoriev I.V."/>
            <person name="Spatafora J.W."/>
            <person name="Choi I.-G."/>
        </authorList>
    </citation>
    <scope>NUCLEOTIDE SEQUENCE [LARGE SCALE GENOMIC DNA]</scope>
    <source>
        <strain evidence="7 8">KUC8140</strain>
    </source>
</reference>
<dbReference type="Pfam" id="PF01753">
    <property type="entry name" value="zf-MYND"/>
    <property type="match status" value="1"/>
</dbReference>
<evidence type="ECO:0000313" key="8">
    <source>
        <dbReference type="Proteomes" id="UP000053477"/>
    </source>
</evidence>
<dbReference type="InterPro" id="IPR002893">
    <property type="entry name" value="Znf_MYND"/>
</dbReference>
<evidence type="ECO:0000256" key="4">
    <source>
        <dbReference type="PROSITE-ProRule" id="PRU00134"/>
    </source>
</evidence>
<evidence type="ECO:0000256" key="2">
    <source>
        <dbReference type="ARBA" id="ARBA00022771"/>
    </source>
</evidence>
<dbReference type="SUPFAM" id="SSF144232">
    <property type="entry name" value="HIT/MYND zinc finger-like"/>
    <property type="match status" value="1"/>
</dbReference>
<evidence type="ECO:0000256" key="1">
    <source>
        <dbReference type="ARBA" id="ARBA00022723"/>
    </source>
</evidence>
<evidence type="ECO:0000256" key="3">
    <source>
        <dbReference type="ARBA" id="ARBA00022833"/>
    </source>
</evidence>
<evidence type="ECO:0000313" key="7">
    <source>
        <dbReference type="EMBL" id="KLO12950.1"/>
    </source>
</evidence>
<evidence type="ECO:0000256" key="5">
    <source>
        <dbReference type="SAM" id="MobiDB-lite"/>
    </source>
</evidence>
<evidence type="ECO:0000259" key="6">
    <source>
        <dbReference type="PROSITE" id="PS50865"/>
    </source>
</evidence>
<feature type="domain" description="MYND-type" evidence="6">
    <location>
        <begin position="439"/>
        <end position="479"/>
    </location>
</feature>
<dbReference type="AlphaFoldDB" id="A0A0H2RLZ2"/>
<dbReference type="PROSITE" id="PS50865">
    <property type="entry name" value="ZF_MYND_2"/>
    <property type="match status" value="1"/>
</dbReference>
<proteinExistence type="predicted"/>
<keyword evidence="2 4" id="KW-0863">Zinc-finger</keyword>
<dbReference type="PROSITE" id="PS01360">
    <property type="entry name" value="ZF_MYND_1"/>
    <property type="match status" value="1"/>
</dbReference>
<feature type="region of interest" description="Disordered" evidence="5">
    <location>
        <begin position="1"/>
        <end position="22"/>
    </location>
</feature>
<keyword evidence="3" id="KW-0862">Zinc</keyword>
<dbReference type="InParanoid" id="A0A0H2RLZ2"/>
<organism evidence="7 8">
    <name type="scientific">Schizopora paradoxa</name>
    <dbReference type="NCBI Taxonomy" id="27342"/>
    <lineage>
        <taxon>Eukaryota</taxon>
        <taxon>Fungi</taxon>
        <taxon>Dikarya</taxon>
        <taxon>Basidiomycota</taxon>
        <taxon>Agaricomycotina</taxon>
        <taxon>Agaricomycetes</taxon>
        <taxon>Hymenochaetales</taxon>
        <taxon>Schizoporaceae</taxon>
        <taxon>Schizopora</taxon>
    </lineage>
</organism>
<protein>
    <recommendedName>
        <fullName evidence="6">MYND-type domain-containing protein</fullName>
    </recommendedName>
</protein>
<sequence>MTASDVADREKAQEKAKQTFRRDPRQCIKNSLAGSSVDTLAIVEFVITNPDSLPDEVAADTFKMFVSHLEERKHPQIFSGDRSPFESAVHSCIGLAGLRGHAARVKDLIAAINSEWPKLFKSLRALFDKCLNSKGKGLNEAMVHQLQIILPSVFTILDKNSELAKKTYSTPQVLEFITKLWVHESDCLKTDARAYSAGATRALQNCISGSRNPPDTLERFINGVKGGKNKVADFALTRFRDAMKQKPIRPSSIADFTFLLYYLTCEYKHPMCSALLEMHVVPAVTKAIISLATSDESYSKEDREQVAISCANCFGVIRNCSHHSYGWPWFTQAVKFGLLEAFCHSSLLFPTMKKTDPKAITGVEELFGTLYPKFLVYHSIITCSMEAMKKVTSDRLHHLARASLLGKQWETFECLLLERMVRKRLYDHIVSGHVKRTGCCYCEKENDKNLYKKCGGCKVATYCSKECQAKDWKRHKDNCITLGANSTADIAINKLDNAFSTKLAISAVFRHLPEINKRILGNPVTKKLPMMKRGIRFDFCQVPPMLEIILVDDLVRDAEASRDHSLILSHRATREQVYRANGQLVLLQIEMHEGEGAAIKFSLAQSNTVYQFPPAYRENTTNPCCPRMNWKDKDGKVLEALWDDTDEIIYRMKLQKDDRWVSGSGPNAKSAFRRLEELLTELVYDGYAHFGEQTSPLNSGLPPGLFSMFKELLDKDS</sequence>
<dbReference type="OrthoDB" id="3040823at2759"/>
<dbReference type="EMBL" id="KQ085968">
    <property type="protein sequence ID" value="KLO12950.1"/>
    <property type="molecule type" value="Genomic_DNA"/>
</dbReference>
<dbReference type="Proteomes" id="UP000053477">
    <property type="component" value="Unassembled WGS sequence"/>
</dbReference>